<dbReference type="HOGENOM" id="CLU_3134140_0_0_9"/>
<dbReference type="AlphaFoldDB" id="A7VZ49"/>
<feature type="transmembrane region" description="Helical" evidence="1">
    <location>
        <begin position="12"/>
        <end position="33"/>
    </location>
</feature>
<evidence type="ECO:0000313" key="3">
    <source>
        <dbReference type="Proteomes" id="UP000003490"/>
    </source>
</evidence>
<accession>A7VZ49</accession>
<evidence type="ECO:0000256" key="1">
    <source>
        <dbReference type="SAM" id="Phobius"/>
    </source>
</evidence>
<sequence length="49" mass="5517">MLGESLPAQVLSLRGSLELVYFCFMLFLSASGVKSRQGRRKQKRSSKKP</sequence>
<keyword evidence="1" id="KW-1133">Transmembrane helix</keyword>
<reference evidence="2 3" key="1">
    <citation type="submission" date="2007-08" db="EMBL/GenBank/DDBJ databases">
        <title>Draft genome sequence of Clostridium leptum (DSM 753).</title>
        <authorList>
            <person name="Sudarsanam P."/>
            <person name="Ley R."/>
            <person name="Guruge J."/>
            <person name="Turnbaugh P.J."/>
            <person name="Mahowald M."/>
            <person name="Liep D."/>
            <person name="Gordon J."/>
        </authorList>
    </citation>
    <scope>NUCLEOTIDE SEQUENCE [LARGE SCALE GENOMIC DNA]</scope>
    <source>
        <strain evidence="2 3">DSM 753</strain>
    </source>
</reference>
<gene>
    <name evidence="2" type="ORF">CLOLEP_03878</name>
</gene>
<evidence type="ECO:0000313" key="2">
    <source>
        <dbReference type="EMBL" id="EDO59827.1"/>
    </source>
</evidence>
<keyword evidence="1" id="KW-0472">Membrane</keyword>
<organism evidence="2 3">
    <name type="scientific">[Clostridium] leptum DSM 753</name>
    <dbReference type="NCBI Taxonomy" id="428125"/>
    <lineage>
        <taxon>Bacteria</taxon>
        <taxon>Bacillati</taxon>
        <taxon>Bacillota</taxon>
        <taxon>Clostridia</taxon>
        <taxon>Eubacteriales</taxon>
        <taxon>Oscillospiraceae</taxon>
        <taxon>Oscillospiraceae incertae sedis</taxon>
    </lineage>
</organism>
<dbReference type="EMBL" id="ABCB02000021">
    <property type="protein sequence ID" value="EDO59827.1"/>
    <property type="molecule type" value="Genomic_DNA"/>
</dbReference>
<dbReference type="Proteomes" id="UP000003490">
    <property type="component" value="Unassembled WGS sequence"/>
</dbReference>
<reference evidence="2 3" key="2">
    <citation type="submission" date="2007-08" db="EMBL/GenBank/DDBJ databases">
        <authorList>
            <person name="Fulton L."/>
            <person name="Clifton S."/>
            <person name="Fulton B."/>
            <person name="Xu J."/>
            <person name="Minx P."/>
            <person name="Pepin K.H."/>
            <person name="Johnson M."/>
            <person name="Thiruvilangam P."/>
            <person name="Bhonagiri V."/>
            <person name="Nash W.E."/>
            <person name="Wang C."/>
            <person name="Mardis E.R."/>
            <person name="Wilson R.K."/>
        </authorList>
    </citation>
    <scope>NUCLEOTIDE SEQUENCE [LARGE SCALE GENOMIC DNA]</scope>
    <source>
        <strain evidence="2 3">DSM 753</strain>
    </source>
</reference>
<comment type="caution">
    <text evidence="2">The sequence shown here is derived from an EMBL/GenBank/DDBJ whole genome shotgun (WGS) entry which is preliminary data.</text>
</comment>
<keyword evidence="1" id="KW-0812">Transmembrane</keyword>
<name>A7VZ49_9FIRM</name>
<protein>
    <submittedName>
        <fullName evidence="2">Uncharacterized protein</fullName>
    </submittedName>
</protein>
<proteinExistence type="predicted"/>